<comment type="caution">
    <text evidence="7">The sequence shown here is derived from an EMBL/GenBank/DDBJ whole genome shotgun (WGS) entry which is preliminary data.</text>
</comment>
<dbReference type="Gene3D" id="3.30.9.10">
    <property type="entry name" value="D-Amino Acid Oxidase, subunit A, domain 2"/>
    <property type="match status" value="2"/>
</dbReference>
<evidence type="ECO:0000256" key="3">
    <source>
        <dbReference type="ARBA" id="ARBA00022630"/>
    </source>
</evidence>
<keyword evidence="8" id="KW-1185">Reference proteome</keyword>
<feature type="domain" description="FAD dependent oxidoreductase" evidence="6">
    <location>
        <begin position="9"/>
        <end position="167"/>
    </location>
</feature>
<dbReference type="GO" id="GO:0071949">
    <property type="term" value="F:FAD binding"/>
    <property type="evidence" value="ECO:0007669"/>
    <property type="project" value="InterPro"/>
</dbReference>
<keyword evidence="5" id="KW-0560">Oxidoreductase</keyword>
<dbReference type="AlphaFoldDB" id="A0AAW1PD34"/>
<evidence type="ECO:0000256" key="1">
    <source>
        <dbReference type="ARBA" id="ARBA00001974"/>
    </source>
</evidence>
<dbReference type="SUPFAM" id="SSF54373">
    <property type="entry name" value="FAD-linked reductases, C-terminal domain"/>
    <property type="match status" value="1"/>
</dbReference>
<evidence type="ECO:0000259" key="6">
    <source>
        <dbReference type="Pfam" id="PF01266"/>
    </source>
</evidence>
<dbReference type="PANTHER" id="PTHR11530">
    <property type="entry name" value="D-AMINO ACID OXIDASE"/>
    <property type="match status" value="1"/>
</dbReference>
<comment type="similarity">
    <text evidence="2">Belongs to the DAMOX/DASOX family.</text>
</comment>
<evidence type="ECO:0000256" key="5">
    <source>
        <dbReference type="ARBA" id="ARBA00023002"/>
    </source>
</evidence>
<dbReference type="PANTHER" id="PTHR11530:SF11">
    <property type="entry name" value="D-ASPARTATE OXIDASE"/>
    <property type="match status" value="1"/>
</dbReference>
<evidence type="ECO:0000256" key="2">
    <source>
        <dbReference type="ARBA" id="ARBA00006730"/>
    </source>
</evidence>
<dbReference type="GO" id="GO:0019478">
    <property type="term" value="P:D-amino acid catabolic process"/>
    <property type="evidence" value="ECO:0007669"/>
    <property type="project" value="TreeGrafter"/>
</dbReference>
<organism evidence="7 8">
    <name type="scientific">Symbiochloris irregularis</name>
    <dbReference type="NCBI Taxonomy" id="706552"/>
    <lineage>
        <taxon>Eukaryota</taxon>
        <taxon>Viridiplantae</taxon>
        <taxon>Chlorophyta</taxon>
        <taxon>core chlorophytes</taxon>
        <taxon>Trebouxiophyceae</taxon>
        <taxon>Trebouxiales</taxon>
        <taxon>Trebouxiaceae</taxon>
        <taxon>Symbiochloris</taxon>
    </lineage>
</organism>
<name>A0AAW1PD34_9CHLO</name>
<keyword evidence="3" id="KW-0285">Flavoprotein</keyword>
<reference evidence="7 8" key="1">
    <citation type="journal article" date="2024" name="Nat. Commun.">
        <title>Phylogenomics reveals the evolutionary origins of lichenization in chlorophyte algae.</title>
        <authorList>
            <person name="Puginier C."/>
            <person name="Libourel C."/>
            <person name="Otte J."/>
            <person name="Skaloud P."/>
            <person name="Haon M."/>
            <person name="Grisel S."/>
            <person name="Petersen M."/>
            <person name="Berrin J.G."/>
            <person name="Delaux P.M."/>
            <person name="Dal Grande F."/>
            <person name="Keller J."/>
        </authorList>
    </citation>
    <scope>NUCLEOTIDE SEQUENCE [LARGE SCALE GENOMIC DNA]</scope>
    <source>
        <strain evidence="7 8">SAG 2036</strain>
    </source>
</reference>
<proteinExistence type="inferred from homology"/>
<dbReference type="GO" id="GO:0003884">
    <property type="term" value="F:D-amino-acid oxidase activity"/>
    <property type="evidence" value="ECO:0007669"/>
    <property type="project" value="InterPro"/>
</dbReference>
<dbReference type="Pfam" id="PF01266">
    <property type="entry name" value="DAO"/>
    <property type="match status" value="1"/>
</dbReference>
<gene>
    <name evidence="7" type="ORF">WJX73_007439</name>
</gene>
<keyword evidence="4" id="KW-0274">FAD</keyword>
<dbReference type="SUPFAM" id="SSF51971">
    <property type="entry name" value="Nucleotide-binding domain"/>
    <property type="match status" value="1"/>
</dbReference>
<dbReference type="InterPro" id="IPR006076">
    <property type="entry name" value="FAD-dep_OxRdtase"/>
</dbReference>
<evidence type="ECO:0000313" key="8">
    <source>
        <dbReference type="Proteomes" id="UP001465755"/>
    </source>
</evidence>
<dbReference type="Proteomes" id="UP001465755">
    <property type="component" value="Unassembled WGS sequence"/>
</dbReference>
<evidence type="ECO:0000313" key="7">
    <source>
        <dbReference type="EMBL" id="KAK9806033.1"/>
    </source>
</evidence>
<accession>A0AAW1PD34</accession>
<evidence type="ECO:0000256" key="4">
    <source>
        <dbReference type="ARBA" id="ARBA00022827"/>
    </source>
</evidence>
<protein>
    <recommendedName>
        <fullName evidence="6">FAD dependent oxidoreductase domain-containing protein</fullName>
    </recommendedName>
</protein>
<comment type="cofactor">
    <cofactor evidence="1">
        <name>FAD</name>
        <dbReference type="ChEBI" id="CHEBI:57692"/>
    </cofactor>
</comment>
<dbReference type="Gene3D" id="3.40.50.720">
    <property type="entry name" value="NAD(P)-binding Rossmann-like Domain"/>
    <property type="match status" value="1"/>
</dbReference>
<sequence length="263" mass="29352">MTQSSGDLKICVVGAGVIGLSTALRLCQEIQNVKVTILADKFLSDTTSDGAAGLWEPYKLGSTPEHLVNSWAEETFLHFRRIYDSSECGPAGISQVPCASLYSKEGYAPPSWRHIPGDFRRMTRAELQRHSTVSGKQYVAGHTFTTLFCEGSLYLPWLTRQLLSCGMLMQGRQLSSLTDLHGEGGHVIRVRAPWIQSAYFEDDEFYVLPNHDTVVLGGTGHIGDSNLEPRQKDRDHIWQGVLRLLPSLAKATVEREWEMLCEQ</sequence>
<dbReference type="EMBL" id="JALJOQ010000039">
    <property type="protein sequence ID" value="KAK9806033.1"/>
    <property type="molecule type" value="Genomic_DNA"/>
</dbReference>
<dbReference type="GO" id="GO:0005737">
    <property type="term" value="C:cytoplasm"/>
    <property type="evidence" value="ECO:0007669"/>
    <property type="project" value="TreeGrafter"/>
</dbReference>
<dbReference type="InterPro" id="IPR023209">
    <property type="entry name" value="DAO"/>
</dbReference>